<dbReference type="Pfam" id="PF00085">
    <property type="entry name" value="Thioredoxin"/>
    <property type="match status" value="1"/>
</dbReference>
<dbReference type="RefSeq" id="XP_033171203.1">
    <property type="nucleotide sequence ID" value="XM_033315312.1"/>
</dbReference>
<dbReference type="Proteomes" id="UP000515162">
    <property type="component" value="Chromosome X"/>
</dbReference>
<evidence type="ECO:0000256" key="2">
    <source>
        <dbReference type="SAM" id="MobiDB-lite"/>
    </source>
</evidence>
<dbReference type="NCBIfam" id="TIGR01068">
    <property type="entry name" value="thioredoxin"/>
    <property type="match status" value="1"/>
</dbReference>
<dbReference type="CDD" id="cd02947">
    <property type="entry name" value="TRX_family"/>
    <property type="match status" value="1"/>
</dbReference>
<feature type="compositionally biased region" description="Low complexity" evidence="2">
    <location>
        <begin position="132"/>
        <end position="147"/>
    </location>
</feature>
<evidence type="ECO:0000313" key="5">
    <source>
        <dbReference type="RefSeq" id="XP_033171201.1"/>
    </source>
</evidence>
<sequence>MVYIVHNKDDLDQQLTLAEDKLVVIDFYADWCGPCKIIAQKLEELAEQYSDRVVVLKVNVDKNEDITVEYKVNSMPTFVFIKGGDVLELLVGSNIDKLAKLMEEHAGDYTCSIEDILDTDDESIADENAACSDSDNVNGNDNTNDNNNDNDDDGDVIFCDVSAHDEDAVLEH</sequence>
<dbReference type="Gene3D" id="3.40.30.10">
    <property type="entry name" value="Glutaredoxin"/>
    <property type="match status" value="1"/>
</dbReference>
<organism evidence="4 5">
    <name type="scientific">Drosophila mauritiana</name>
    <name type="common">Fruit fly</name>
    <dbReference type="NCBI Taxonomy" id="7226"/>
    <lineage>
        <taxon>Eukaryota</taxon>
        <taxon>Metazoa</taxon>
        <taxon>Ecdysozoa</taxon>
        <taxon>Arthropoda</taxon>
        <taxon>Hexapoda</taxon>
        <taxon>Insecta</taxon>
        <taxon>Pterygota</taxon>
        <taxon>Neoptera</taxon>
        <taxon>Endopterygota</taxon>
        <taxon>Diptera</taxon>
        <taxon>Brachycera</taxon>
        <taxon>Muscomorpha</taxon>
        <taxon>Ephydroidea</taxon>
        <taxon>Drosophilidae</taxon>
        <taxon>Drosophila</taxon>
        <taxon>Sophophora</taxon>
    </lineage>
</organism>
<evidence type="ECO:0000313" key="6">
    <source>
        <dbReference type="RefSeq" id="XP_033171202.1"/>
    </source>
</evidence>
<dbReference type="PROSITE" id="PS00194">
    <property type="entry name" value="THIOREDOXIN_1"/>
    <property type="match status" value="1"/>
</dbReference>
<evidence type="ECO:0000313" key="4">
    <source>
        <dbReference type="Proteomes" id="UP000515162"/>
    </source>
</evidence>
<dbReference type="AlphaFoldDB" id="A0A6P8L7M3"/>
<dbReference type="RefSeq" id="XP_033171201.1">
    <property type="nucleotide sequence ID" value="XM_033315310.1"/>
</dbReference>
<dbReference type="RefSeq" id="XP_033171202.1">
    <property type="nucleotide sequence ID" value="XM_033315311.1"/>
</dbReference>
<keyword evidence="4" id="KW-1185">Reference proteome</keyword>
<protein>
    <submittedName>
        <fullName evidence="5 6">Thioredoxin-T</fullName>
    </submittedName>
</protein>
<accession>A0A6P8L7M3</accession>
<dbReference type="GO" id="GO:0015035">
    <property type="term" value="F:protein-disulfide reductase activity"/>
    <property type="evidence" value="ECO:0007669"/>
    <property type="project" value="InterPro"/>
</dbReference>
<keyword evidence="1" id="KW-1015">Disulfide bond</keyword>
<dbReference type="InterPro" id="IPR005746">
    <property type="entry name" value="Thioredoxin"/>
</dbReference>
<gene>
    <name evidence="5 6 7" type="primary">LOC117148097</name>
</gene>
<dbReference type="InterPro" id="IPR036249">
    <property type="entry name" value="Thioredoxin-like_sf"/>
</dbReference>
<dbReference type="PROSITE" id="PS51352">
    <property type="entry name" value="THIOREDOXIN_2"/>
    <property type="match status" value="1"/>
</dbReference>
<dbReference type="PANTHER" id="PTHR46115">
    <property type="entry name" value="THIOREDOXIN-LIKE PROTEIN 1"/>
    <property type="match status" value="1"/>
</dbReference>
<evidence type="ECO:0000259" key="3">
    <source>
        <dbReference type="PROSITE" id="PS51352"/>
    </source>
</evidence>
<dbReference type="SUPFAM" id="SSF52833">
    <property type="entry name" value="Thioredoxin-like"/>
    <property type="match status" value="1"/>
</dbReference>
<dbReference type="GeneID" id="117148097"/>
<dbReference type="PRINTS" id="PR00421">
    <property type="entry name" value="THIOREDOXIN"/>
</dbReference>
<reference evidence="5 6" key="1">
    <citation type="submission" date="2025-04" db="UniProtKB">
        <authorList>
            <consortium name="RefSeq"/>
        </authorList>
    </citation>
    <scope>IDENTIFICATION</scope>
    <source>
        <strain evidence="5 6">Mau12</strain>
        <tissue evidence="5 6">Whole Body</tissue>
    </source>
</reference>
<evidence type="ECO:0000256" key="1">
    <source>
        <dbReference type="ARBA" id="ARBA00023157"/>
    </source>
</evidence>
<feature type="region of interest" description="Disordered" evidence="2">
    <location>
        <begin position="129"/>
        <end position="155"/>
    </location>
</feature>
<dbReference type="InterPro" id="IPR013766">
    <property type="entry name" value="Thioredoxin_domain"/>
</dbReference>
<name>A0A6P8L7M3_DROMA</name>
<dbReference type="InterPro" id="IPR017937">
    <property type="entry name" value="Thioredoxin_CS"/>
</dbReference>
<feature type="domain" description="Thioredoxin" evidence="3">
    <location>
        <begin position="1"/>
        <end position="125"/>
    </location>
</feature>
<evidence type="ECO:0000313" key="7">
    <source>
        <dbReference type="RefSeq" id="XP_033171203.1"/>
    </source>
</evidence>
<proteinExistence type="predicted"/>